<dbReference type="Proteomes" id="UP001501442">
    <property type="component" value="Unassembled WGS sequence"/>
</dbReference>
<organism evidence="2 3">
    <name type="scientific">Actinoallomurus vinaceus</name>
    <dbReference type="NCBI Taxonomy" id="1080074"/>
    <lineage>
        <taxon>Bacteria</taxon>
        <taxon>Bacillati</taxon>
        <taxon>Actinomycetota</taxon>
        <taxon>Actinomycetes</taxon>
        <taxon>Streptosporangiales</taxon>
        <taxon>Thermomonosporaceae</taxon>
        <taxon>Actinoallomurus</taxon>
    </lineage>
</organism>
<dbReference type="InterPro" id="IPR036291">
    <property type="entry name" value="NAD(P)-bd_dom_sf"/>
</dbReference>
<evidence type="ECO:0000313" key="2">
    <source>
        <dbReference type="EMBL" id="GAA4625017.1"/>
    </source>
</evidence>
<proteinExistence type="predicted"/>
<accession>A0ABP8U805</accession>
<dbReference type="InterPro" id="IPR051604">
    <property type="entry name" value="Ergot_Alk_Oxidoreductase"/>
</dbReference>
<evidence type="ECO:0000313" key="3">
    <source>
        <dbReference type="Proteomes" id="UP001501442"/>
    </source>
</evidence>
<dbReference type="Gene3D" id="3.90.25.10">
    <property type="entry name" value="UDP-galactose 4-epimerase, domain 1"/>
    <property type="match status" value="1"/>
</dbReference>
<dbReference type="PANTHER" id="PTHR43162">
    <property type="match status" value="1"/>
</dbReference>
<dbReference type="Gene3D" id="3.40.50.720">
    <property type="entry name" value="NAD(P)-binding Rossmann-like Domain"/>
    <property type="match status" value="1"/>
</dbReference>
<dbReference type="Pfam" id="PF13460">
    <property type="entry name" value="NAD_binding_10"/>
    <property type="match status" value="1"/>
</dbReference>
<keyword evidence="3" id="KW-1185">Reference proteome</keyword>
<protein>
    <submittedName>
        <fullName evidence="2">NAD(P)H-binding protein</fullName>
    </submittedName>
</protein>
<dbReference type="InterPro" id="IPR016040">
    <property type="entry name" value="NAD(P)-bd_dom"/>
</dbReference>
<evidence type="ECO:0000259" key="1">
    <source>
        <dbReference type="Pfam" id="PF13460"/>
    </source>
</evidence>
<dbReference type="EMBL" id="BAABHK010000003">
    <property type="protein sequence ID" value="GAA4625017.1"/>
    <property type="molecule type" value="Genomic_DNA"/>
</dbReference>
<feature type="domain" description="NAD(P)-binding" evidence="1">
    <location>
        <begin position="8"/>
        <end position="180"/>
    </location>
</feature>
<gene>
    <name evidence="2" type="ORF">GCM10023196_027540</name>
</gene>
<sequence length="289" mass="30285">MPDFLVTGATGTVGGALVRLLSARGATVRAMSRRPERGDRLPGVEPYAADLNDPEAVRRALTGVRRVFLLTGGPDGPRQDHIVAEAAAALGIDLLVKLSVLGIDEGADDPFTRWHREGEEAVVRSGVRCAFVRPGAFMSNALHWTTSIAAAGAVSAPFADLPAAPVDPVDIAAVAYHLLVHPGPSGAGHPVTGPEAISPRRQIAVLAELLGRPIGVTVLTPEQSRDQMVSYGMDERLADATIAAMGSPLHGRGQTPLPTVEQITGLPPRTFQQWAAANLTAFTAQATAW</sequence>
<comment type="caution">
    <text evidence="2">The sequence shown here is derived from an EMBL/GenBank/DDBJ whole genome shotgun (WGS) entry which is preliminary data.</text>
</comment>
<name>A0ABP8U805_9ACTN</name>
<dbReference type="RefSeq" id="WP_345431129.1">
    <property type="nucleotide sequence ID" value="NZ_BAABHK010000003.1"/>
</dbReference>
<dbReference type="SUPFAM" id="SSF51735">
    <property type="entry name" value="NAD(P)-binding Rossmann-fold domains"/>
    <property type="match status" value="1"/>
</dbReference>
<reference evidence="3" key="1">
    <citation type="journal article" date="2019" name="Int. J. Syst. Evol. Microbiol.">
        <title>The Global Catalogue of Microorganisms (GCM) 10K type strain sequencing project: providing services to taxonomists for standard genome sequencing and annotation.</title>
        <authorList>
            <consortium name="The Broad Institute Genomics Platform"/>
            <consortium name="The Broad Institute Genome Sequencing Center for Infectious Disease"/>
            <person name="Wu L."/>
            <person name="Ma J."/>
        </authorList>
    </citation>
    <scope>NUCLEOTIDE SEQUENCE [LARGE SCALE GENOMIC DNA]</scope>
    <source>
        <strain evidence="3">JCM 17939</strain>
    </source>
</reference>
<dbReference type="PANTHER" id="PTHR43162:SF1">
    <property type="entry name" value="PRESTALK A DIFFERENTIATION PROTEIN A"/>
    <property type="match status" value="1"/>
</dbReference>